<evidence type="ECO:0000313" key="3">
    <source>
        <dbReference type="EMBL" id="KNC22927.1"/>
    </source>
</evidence>
<feature type="compositionally biased region" description="Basic residues" evidence="1">
    <location>
        <begin position="607"/>
        <end position="626"/>
    </location>
</feature>
<feature type="compositionally biased region" description="Low complexity" evidence="1">
    <location>
        <begin position="719"/>
        <end position="729"/>
    </location>
</feature>
<feature type="compositionally biased region" description="Polar residues" evidence="1">
    <location>
        <begin position="661"/>
        <end position="680"/>
    </location>
</feature>
<accession>A0A0L0BSA9</accession>
<organism evidence="3 4">
    <name type="scientific">Lucilia cuprina</name>
    <name type="common">Green bottle fly</name>
    <name type="synonym">Australian sheep blowfly</name>
    <dbReference type="NCBI Taxonomy" id="7375"/>
    <lineage>
        <taxon>Eukaryota</taxon>
        <taxon>Metazoa</taxon>
        <taxon>Ecdysozoa</taxon>
        <taxon>Arthropoda</taxon>
        <taxon>Hexapoda</taxon>
        <taxon>Insecta</taxon>
        <taxon>Pterygota</taxon>
        <taxon>Neoptera</taxon>
        <taxon>Endopterygota</taxon>
        <taxon>Diptera</taxon>
        <taxon>Brachycera</taxon>
        <taxon>Muscomorpha</taxon>
        <taxon>Oestroidea</taxon>
        <taxon>Calliphoridae</taxon>
        <taxon>Luciliinae</taxon>
        <taxon>Lucilia</taxon>
    </lineage>
</organism>
<evidence type="ECO:0000256" key="1">
    <source>
        <dbReference type="SAM" id="MobiDB-lite"/>
    </source>
</evidence>
<evidence type="ECO:0000259" key="2">
    <source>
        <dbReference type="PROSITE" id="PS50181"/>
    </source>
</evidence>
<feature type="compositionally biased region" description="Gly residues" evidence="1">
    <location>
        <begin position="744"/>
        <end position="755"/>
    </location>
</feature>
<feature type="compositionally biased region" description="Low complexity" evidence="1">
    <location>
        <begin position="8"/>
        <end position="21"/>
    </location>
</feature>
<feature type="region of interest" description="Disordered" evidence="1">
    <location>
        <begin position="390"/>
        <end position="410"/>
    </location>
</feature>
<feature type="compositionally biased region" description="Low complexity" evidence="1">
    <location>
        <begin position="531"/>
        <end position="565"/>
    </location>
</feature>
<evidence type="ECO:0000313" key="4">
    <source>
        <dbReference type="Proteomes" id="UP000037069"/>
    </source>
</evidence>
<reference evidence="3 4" key="1">
    <citation type="journal article" date="2015" name="Nat. Commun.">
        <title>Lucilia cuprina genome unlocks parasitic fly biology to underpin future interventions.</title>
        <authorList>
            <person name="Anstead C.A."/>
            <person name="Korhonen P.K."/>
            <person name="Young N.D."/>
            <person name="Hall R.S."/>
            <person name="Jex A.R."/>
            <person name="Murali S.C."/>
            <person name="Hughes D.S."/>
            <person name="Lee S.F."/>
            <person name="Perry T."/>
            <person name="Stroehlein A.J."/>
            <person name="Ansell B.R."/>
            <person name="Breugelmans B."/>
            <person name="Hofmann A."/>
            <person name="Qu J."/>
            <person name="Dugan S."/>
            <person name="Lee S.L."/>
            <person name="Chao H."/>
            <person name="Dinh H."/>
            <person name="Han Y."/>
            <person name="Doddapaneni H.V."/>
            <person name="Worley K.C."/>
            <person name="Muzny D.M."/>
            <person name="Ioannidis P."/>
            <person name="Waterhouse R.M."/>
            <person name="Zdobnov E.M."/>
            <person name="James P.J."/>
            <person name="Bagnall N.H."/>
            <person name="Kotze A.C."/>
            <person name="Gibbs R.A."/>
            <person name="Richards S."/>
            <person name="Batterham P."/>
            <person name="Gasser R.B."/>
        </authorList>
    </citation>
    <scope>NUCLEOTIDE SEQUENCE [LARGE SCALE GENOMIC DNA]</scope>
    <source>
        <strain evidence="3 4">LS</strain>
        <tissue evidence="3">Full body</tissue>
    </source>
</reference>
<dbReference type="InterPro" id="IPR052145">
    <property type="entry name" value="Mediator/Homeobox_domain"/>
</dbReference>
<dbReference type="OrthoDB" id="101791at2759"/>
<feature type="compositionally biased region" description="Basic residues" evidence="1">
    <location>
        <begin position="681"/>
        <end position="692"/>
    </location>
</feature>
<dbReference type="PROSITE" id="PS50181">
    <property type="entry name" value="FBOX"/>
    <property type="match status" value="1"/>
</dbReference>
<protein>
    <recommendedName>
        <fullName evidence="2">F-box domain-containing protein</fullName>
    </recommendedName>
</protein>
<feature type="compositionally biased region" description="Polar residues" evidence="1">
    <location>
        <begin position="693"/>
        <end position="702"/>
    </location>
</feature>
<comment type="caution">
    <text evidence="3">The sequence shown here is derived from an EMBL/GenBank/DDBJ whole genome shotgun (WGS) entry which is preliminary data.</text>
</comment>
<feature type="region of interest" description="Disordered" evidence="1">
    <location>
        <begin position="460"/>
        <end position="482"/>
    </location>
</feature>
<dbReference type="OMA" id="KSEMANP"/>
<feature type="compositionally biased region" description="Low complexity" evidence="1">
    <location>
        <begin position="29"/>
        <end position="41"/>
    </location>
</feature>
<feature type="region of interest" description="Disordered" evidence="1">
    <location>
        <begin position="507"/>
        <end position="586"/>
    </location>
</feature>
<dbReference type="InterPro" id="IPR001810">
    <property type="entry name" value="F-box_dom"/>
</dbReference>
<dbReference type="EMBL" id="JRES01001437">
    <property type="protein sequence ID" value="KNC22927.1"/>
    <property type="molecule type" value="Genomic_DNA"/>
</dbReference>
<feature type="compositionally biased region" description="Acidic residues" evidence="1">
    <location>
        <begin position="390"/>
        <end position="408"/>
    </location>
</feature>
<dbReference type="Gene3D" id="3.40.1000.30">
    <property type="match status" value="1"/>
</dbReference>
<feature type="compositionally biased region" description="Basic residues" evidence="1">
    <location>
        <begin position="566"/>
        <end position="584"/>
    </location>
</feature>
<dbReference type="Proteomes" id="UP000037069">
    <property type="component" value="Unassembled WGS sequence"/>
</dbReference>
<proteinExistence type="predicted"/>
<feature type="region of interest" description="Disordered" evidence="1">
    <location>
        <begin position="601"/>
        <end position="756"/>
    </location>
</feature>
<dbReference type="AlphaFoldDB" id="A0A0L0BSA9"/>
<dbReference type="PANTHER" id="PTHR24330:SF19">
    <property type="entry name" value="MEDIATOR OF RNA POLYMERASE II TRANSCRIPTION SUBUNIT 29"/>
    <property type="match status" value="1"/>
</dbReference>
<dbReference type="STRING" id="7375.A0A0L0BSA9"/>
<dbReference type="PANTHER" id="PTHR24330">
    <property type="entry name" value="HOMEOBOX PROTEIN BARH-LIKE"/>
    <property type="match status" value="1"/>
</dbReference>
<keyword evidence="4" id="KW-1185">Reference proteome</keyword>
<name>A0A0L0BSA9_LUCCU</name>
<feature type="domain" description="F-box" evidence="2">
    <location>
        <begin position="326"/>
        <end position="372"/>
    </location>
</feature>
<gene>
    <name evidence="3" type="ORF">FF38_02881</name>
</gene>
<sequence length="799" mass="87574">MSQHSAATTTSTTTNVTTTSTTKEESLPTAAKAGSSSATGSLKKQKNKDTEVTLTDDFVLMSTPDKFKDKNVNDSKDLLTYTDYAGPVGVEPGAQFLLWATFKNDINDVTRNRVVKRHRCDSSPNEKLNLECLLLSDTSTENGVPRHVENLLQHFNSSQLSQAELVFLLAYIVALESGFANLADNEESKLFVKSLTATSSFHVKNILNLSRHKPNYCSTDAKTRFTLKLHTLIDVQQAAYNDLYALLTGFLTGDLLIITLTPAPKTGAKGFSTTLSIPRYVLSMQAKNKTLHQRFRKLDELSYILREHLFVPMRCQQLNWLECWIYPSLDGMPAELYDYILKYLKKNQLKILANVNKRLYNLTTASKFMQQKTPDSPTSVIGVTFADDTLDAADDDDEEENVDDEGDNEKDAKILSNQITETRLTEVLATLNQYTHTTSASTSLIKLDYSTNNGPWEKNPAVLSVATGNTGNTGNANQTHTSASSTTVINNQQYSTALTTNVVPTSASHTAAGGGGVGLQNTQSSLKATHHQIMQQLQQQHHHQQQQQQQRQLQHQHSIAAVGSAHVHHSHSHNVSRQLTHQHSHPPLQHALANTNANATTTTTAAQHHHHQHQHSHQHQHHHPPLQHHMSLNTGNISTSVATSSSGSAASSSSVAHRHCQSSSVNNTSNMANTVSSVKVSTHHHARHHLTPQHRSLSQQHAAATLRRRTLSHVPRSYSASAATSAASSGEQNTNTLTSSLRGSGKGGSGGGGSGHNVVVVERSRCRSPMMLCHSHSDGEFPMYKGKFLKQLLICVQDP</sequence>
<feature type="region of interest" description="Disordered" evidence="1">
    <location>
        <begin position="1"/>
        <end position="47"/>
    </location>
</feature>
<feature type="compositionally biased region" description="Low complexity" evidence="1">
    <location>
        <begin position="638"/>
        <end position="655"/>
    </location>
</feature>